<feature type="transmembrane region" description="Helical" evidence="2">
    <location>
        <begin position="127"/>
        <end position="148"/>
    </location>
</feature>
<dbReference type="EMBL" id="CP119316">
    <property type="protein sequence ID" value="WEK46871.1"/>
    <property type="molecule type" value="Genomic_DNA"/>
</dbReference>
<gene>
    <name evidence="3" type="ORF">P0Y56_00880</name>
</gene>
<organism evidence="3 4">
    <name type="scientific">Candidatus Andeanibacterium colombiense</name>
    <dbReference type="NCBI Taxonomy" id="3121345"/>
    <lineage>
        <taxon>Bacteria</taxon>
        <taxon>Pseudomonadati</taxon>
        <taxon>Pseudomonadota</taxon>
        <taxon>Alphaproteobacteria</taxon>
        <taxon>Sphingomonadales</taxon>
        <taxon>Sphingomonadaceae</taxon>
        <taxon>Candidatus Andeanibacterium</taxon>
    </lineage>
</organism>
<protein>
    <submittedName>
        <fullName evidence="3">Uncharacterized protein</fullName>
    </submittedName>
</protein>
<evidence type="ECO:0000313" key="3">
    <source>
        <dbReference type="EMBL" id="WEK46871.1"/>
    </source>
</evidence>
<accession>A0AAJ6BP88</accession>
<proteinExistence type="predicted"/>
<reference evidence="3" key="1">
    <citation type="submission" date="2023-03" db="EMBL/GenBank/DDBJ databases">
        <title>Andean soil-derived lignocellulolytic bacterial consortium as a source of novel taxa and putative plastic-active enzymes.</title>
        <authorList>
            <person name="Diaz-Garcia L."/>
            <person name="Chuvochina M."/>
            <person name="Feuerriegel G."/>
            <person name="Bunk B."/>
            <person name="Sproer C."/>
            <person name="Streit W.R."/>
            <person name="Rodriguez L.M."/>
            <person name="Overmann J."/>
            <person name="Jimenez D.J."/>
        </authorList>
    </citation>
    <scope>NUCLEOTIDE SEQUENCE</scope>
    <source>
        <strain evidence="3">MAG 26</strain>
    </source>
</reference>
<evidence type="ECO:0000313" key="4">
    <source>
        <dbReference type="Proteomes" id="UP001218362"/>
    </source>
</evidence>
<dbReference type="Proteomes" id="UP001218362">
    <property type="component" value="Chromosome"/>
</dbReference>
<feature type="region of interest" description="Disordered" evidence="1">
    <location>
        <begin position="32"/>
        <end position="54"/>
    </location>
</feature>
<dbReference type="AlphaFoldDB" id="A0AAJ6BP88"/>
<feature type="compositionally biased region" description="Polar residues" evidence="1">
    <location>
        <begin position="32"/>
        <end position="42"/>
    </location>
</feature>
<dbReference type="KEGG" id="acob:P0Y56_00880"/>
<keyword evidence="2" id="KW-0472">Membrane</keyword>
<feature type="compositionally biased region" description="Low complexity" evidence="1">
    <location>
        <begin position="43"/>
        <end position="54"/>
    </location>
</feature>
<name>A0AAJ6BP88_9SPHN</name>
<evidence type="ECO:0000256" key="1">
    <source>
        <dbReference type="SAM" id="MobiDB-lite"/>
    </source>
</evidence>
<evidence type="ECO:0000256" key="2">
    <source>
        <dbReference type="SAM" id="Phobius"/>
    </source>
</evidence>
<sequence length="170" mass="17490">MADDVKYNAGAFKYALTSVALSATAMGASNPSVGSFSAQTHQSATASMPSTASAGDPMTITHELLEAKLEAVEARTETKFEKLLGSINLLGEQMKGLGDAIADVKIGVGKVDQAVERVETKTNNTRIIIVTTAIAATLTIIGVTYGIIGYGHQVADTVAAAFANGQGAKK</sequence>
<keyword evidence="2" id="KW-1133">Transmembrane helix</keyword>
<keyword evidence="2" id="KW-0812">Transmembrane</keyword>